<dbReference type="Gene3D" id="3.40.50.1820">
    <property type="entry name" value="alpha/beta hydrolase"/>
    <property type="match status" value="1"/>
</dbReference>
<accession>A0A7W6GN97</accession>
<sequence>MNIDRRTLIAGIALAATPWVARGAPPFASRRIAVSVRGRGPDVVLIPGLASGPGVWNAMVAALPDYRLHLVHIAGFARLPGDLNRTGPVLAPVRDEIARCIATLGSRRPAVIGHSMGGTLAMMIGLRGLASRVMVIDMLPAGAGMLGGTANGLGFLADQLGQYFTGTRAGRRYLADIVSRAPGAQGSEPDVIANALRDLAQVDLAPSLARLNVPLEVLYAVGGDRAQAAEISRRFRAAYAGKRDAHLRAIGPSGHIIMADQPARCAAAMRSFLSGRA</sequence>
<feature type="domain" description="AB hydrolase-1" evidence="1">
    <location>
        <begin position="43"/>
        <end position="268"/>
    </location>
</feature>
<organism evidence="2 3">
    <name type="scientific">Sphingobium fontiphilum</name>
    <dbReference type="NCBI Taxonomy" id="944425"/>
    <lineage>
        <taxon>Bacteria</taxon>
        <taxon>Pseudomonadati</taxon>
        <taxon>Pseudomonadota</taxon>
        <taxon>Alphaproteobacteria</taxon>
        <taxon>Sphingomonadales</taxon>
        <taxon>Sphingomonadaceae</taxon>
        <taxon>Sphingobium</taxon>
    </lineage>
</organism>
<gene>
    <name evidence="2" type="ORF">GGR44_000709</name>
</gene>
<evidence type="ECO:0000313" key="3">
    <source>
        <dbReference type="Proteomes" id="UP000552757"/>
    </source>
</evidence>
<dbReference type="InterPro" id="IPR000073">
    <property type="entry name" value="AB_hydrolase_1"/>
</dbReference>
<dbReference type="EMBL" id="JACIEB010000001">
    <property type="protein sequence ID" value="MBB3981078.1"/>
    <property type="molecule type" value="Genomic_DNA"/>
</dbReference>
<protein>
    <submittedName>
        <fullName evidence="2">Pimeloyl-ACP methyl ester carboxylesterase</fullName>
    </submittedName>
</protein>
<evidence type="ECO:0000313" key="2">
    <source>
        <dbReference type="EMBL" id="MBB3981078.1"/>
    </source>
</evidence>
<dbReference type="Pfam" id="PF12697">
    <property type="entry name" value="Abhydrolase_6"/>
    <property type="match status" value="1"/>
</dbReference>
<keyword evidence="3" id="KW-1185">Reference proteome</keyword>
<dbReference type="SUPFAM" id="SSF53474">
    <property type="entry name" value="alpha/beta-Hydrolases"/>
    <property type="match status" value="1"/>
</dbReference>
<evidence type="ECO:0000259" key="1">
    <source>
        <dbReference type="Pfam" id="PF12697"/>
    </source>
</evidence>
<comment type="caution">
    <text evidence="2">The sequence shown here is derived from an EMBL/GenBank/DDBJ whole genome shotgun (WGS) entry which is preliminary data.</text>
</comment>
<dbReference type="Proteomes" id="UP000552757">
    <property type="component" value="Unassembled WGS sequence"/>
</dbReference>
<proteinExistence type="predicted"/>
<reference evidence="2 3" key="1">
    <citation type="submission" date="2020-08" db="EMBL/GenBank/DDBJ databases">
        <title>Genomic Encyclopedia of Type Strains, Phase IV (KMG-IV): sequencing the most valuable type-strain genomes for metagenomic binning, comparative biology and taxonomic classification.</title>
        <authorList>
            <person name="Goeker M."/>
        </authorList>
    </citation>
    <scope>NUCLEOTIDE SEQUENCE [LARGE SCALE GENOMIC DNA]</scope>
    <source>
        <strain evidence="2 3">DSM 29348</strain>
    </source>
</reference>
<name>A0A7W6GN97_9SPHN</name>
<dbReference type="InterPro" id="IPR029058">
    <property type="entry name" value="AB_hydrolase_fold"/>
</dbReference>
<dbReference type="AlphaFoldDB" id="A0A7W6GN97"/>
<dbReference type="RefSeq" id="WP_183954037.1">
    <property type="nucleotide sequence ID" value="NZ_JACIEB010000001.1"/>
</dbReference>